<dbReference type="InterPro" id="IPR006094">
    <property type="entry name" value="Oxid_FAD_bind_N"/>
</dbReference>
<dbReference type="RefSeq" id="WP_348738167.1">
    <property type="nucleotide sequence ID" value="NZ_CAXJRC010000013.1"/>
</dbReference>
<dbReference type="InterPro" id="IPR016166">
    <property type="entry name" value="FAD-bd_PCMH"/>
</dbReference>
<dbReference type="Proteomes" id="UP001497602">
    <property type="component" value="Unassembled WGS sequence"/>
</dbReference>
<reference evidence="7 8" key="1">
    <citation type="submission" date="2024-05" db="EMBL/GenBank/DDBJ databases">
        <authorList>
            <person name="Duchaud E."/>
        </authorList>
    </citation>
    <scope>NUCLEOTIDE SEQUENCE [LARGE SCALE GENOMIC DNA]</scope>
    <source>
        <strain evidence="7">Ena-SAMPLE-TAB-13-05-2024-13:56:06:370-140305</strain>
    </source>
</reference>
<dbReference type="InterPro" id="IPR012951">
    <property type="entry name" value="BBE"/>
</dbReference>
<dbReference type="SUPFAM" id="SSF56176">
    <property type="entry name" value="FAD-binding/transporter-associated domain-like"/>
    <property type="match status" value="1"/>
</dbReference>
<accession>A0ABM9PL49</accession>
<keyword evidence="4" id="KW-0274">FAD</keyword>
<evidence type="ECO:0000313" key="7">
    <source>
        <dbReference type="EMBL" id="CAL2106393.1"/>
    </source>
</evidence>
<evidence type="ECO:0000313" key="8">
    <source>
        <dbReference type="Proteomes" id="UP001497602"/>
    </source>
</evidence>
<dbReference type="Pfam" id="PF08031">
    <property type="entry name" value="BBE"/>
    <property type="match status" value="1"/>
</dbReference>
<dbReference type="Pfam" id="PF01565">
    <property type="entry name" value="FAD_binding_4"/>
    <property type="match status" value="1"/>
</dbReference>
<comment type="caution">
    <text evidence="7">The sequence shown here is derived from an EMBL/GenBank/DDBJ whole genome shotgun (WGS) entry which is preliminary data.</text>
</comment>
<dbReference type="Gene3D" id="3.30.465.10">
    <property type="match status" value="1"/>
</dbReference>
<evidence type="ECO:0000256" key="2">
    <source>
        <dbReference type="ARBA" id="ARBA00005466"/>
    </source>
</evidence>
<dbReference type="EMBL" id="CAXJRC010000013">
    <property type="protein sequence ID" value="CAL2106393.1"/>
    <property type="molecule type" value="Genomic_DNA"/>
</dbReference>
<dbReference type="PANTHER" id="PTHR42973">
    <property type="entry name" value="BINDING OXIDOREDUCTASE, PUTATIVE (AFU_ORTHOLOGUE AFUA_1G17690)-RELATED"/>
    <property type="match status" value="1"/>
</dbReference>
<evidence type="ECO:0000259" key="6">
    <source>
        <dbReference type="PROSITE" id="PS51387"/>
    </source>
</evidence>
<evidence type="ECO:0000256" key="4">
    <source>
        <dbReference type="ARBA" id="ARBA00022827"/>
    </source>
</evidence>
<evidence type="ECO:0000256" key="1">
    <source>
        <dbReference type="ARBA" id="ARBA00001974"/>
    </source>
</evidence>
<organism evidence="7 8">
    <name type="scientific">Tenacibaculum vairaonense</name>
    <dbReference type="NCBI Taxonomy" id="3137860"/>
    <lineage>
        <taxon>Bacteria</taxon>
        <taxon>Pseudomonadati</taxon>
        <taxon>Bacteroidota</taxon>
        <taxon>Flavobacteriia</taxon>
        <taxon>Flavobacteriales</taxon>
        <taxon>Flavobacteriaceae</taxon>
        <taxon>Tenacibaculum</taxon>
    </lineage>
</organism>
<gene>
    <name evidence="7" type="ORF">T190115A13A_210047</name>
</gene>
<dbReference type="PANTHER" id="PTHR42973:SF39">
    <property type="entry name" value="FAD-BINDING PCMH-TYPE DOMAIN-CONTAINING PROTEIN"/>
    <property type="match status" value="1"/>
</dbReference>
<evidence type="ECO:0000256" key="5">
    <source>
        <dbReference type="ARBA" id="ARBA00023002"/>
    </source>
</evidence>
<dbReference type="InterPro" id="IPR050416">
    <property type="entry name" value="FAD-linked_Oxidoreductase"/>
</dbReference>
<dbReference type="InterPro" id="IPR016169">
    <property type="entry name" value="FAD-bd_PCMH_sub2"/>
</dbReference>
<dbReference type="Gene3D" id="3.40.462.20">
    <property type="match status" value="1"/>
</dbReference>
<sequence>MTLIKQETTEKLLKHHIDDFLKEIKGCLPSNVEISTNWGSLEDVFQHTKKSQIFNRRLQFNPFVIVFCEQESDVLTTYQAAKNNNLPIKVRAGGHDHEGECTGTNIVLIDVSKMSEAKQVKIDPATKVAHIPPGIRFQTLTSELAKHDVMIPHGTCATVGISGFTMGGGWGPWTRKEGMCCEHLVGANIILGDGTLHKIEAKGNEVPELLWALRGGGGLSYGIVTELRIQTFPLPPVLHRFDLTWNPYEDNDPDSLIEKVPTLKVLQKWENIIKSEETPQLTGTNLKINGRPWEANKPVPSNISHNCVFYGYWEGTEESLDKFITKNFTDDLTPSFINIEPPTGADYGDKEYGLQLMSSWDRESLYKIRLKMSVDLQGTPLQPDEDEPAPHKITSRLVNKNGLDANNQNGYQKLLESLSSDLLLEGNRALGLFNYVTLGAIVGDFYKNNIDKTNSAFPYKDKLYTIQYQCWWNEKEFQKQEFQDNFVYDRTNRALDWIEVSRDYDIPNTSGAFISFKDSSIPTKTYFDKSYHRLIEIKENYSKDKYNHFRSRKTII</sequence>
<evidence type="ECO:0000256" key="3">
    <source>
        <dbReference type="ARBA" id="ARBA00022630"/>
    </source>
</evidence>
<comment type="cofactor">
    <cofactor evidence="1">
        <name>FAD</name>
        <dbReference type="ChEBI" id="CHEBI:57692"/>
    </cofactor>
</comment>
<keyword evidence="3" id="KW-0285">Flavoprotein</keyword>
<keyword evidence="8" id="KW-1185">Reference proteome</keyword>
<keyword evidence="5" id="KW-0560">Oxidoreductase</keyword>
<name>A0ABM9PL49_9FLAO</name>
<protein>
    <submittedName>
        <fullName evidence="7">Berberine-like enzyme</fullName>
    </submittedName>
</protein>
<dbReference type="PROSITE" id="PS51387">
    <property type="entry name" value="FAD_PCMH"/>
    <property type="match status" value="1"/>
</dbReference>
<comment type="similarity">
    <text evidence="2">Belongs to the oxygen-dependent FAD-linked oxidoreductase family.</text>
</comment>
<proteinExistence type="inferred from homology"/>
<feature type="domain" description="FAD-binding PCMH-type" evidence="6">
    <location>
        <begin position="58"/>
        <end position="234"/>
    </location>
</feature>
<dbReference type="InterPro" id="IPR036318">
    <property type="entry name" value="FAD-bd_PCMH-like_sf"/>
</dbReference>